<sequence>MGLLPLPTFFFFTFSALRVLPLLLLLLLLPSHLPGGRAQQAPAAPSPIADACNGVLLSYAQTSRTRIHPFLPANQPYAFRASATILNSDSVPLDSWSLLLGFPNGTVLVSASSAVLTDGTPFPAVLGPDGASFSGFPATDLKTAIETAGDLTQIRAQVDIVGTQFGSPRTGVPMPAALALGNPGYLCPAATRPGGANGTEMFTCCTRDPKAKFNESLSDGEEFLPRSSGDLSISYDVMQTFPTSYIALVTIANGSPLGRLDNWRLTWQWMRGEFIQTMRGAYPSVVDASECIFGAQGQFYKDFDFSKIASCQRSPTILDLPASMANDTNVGMIPSCCRNGTILPASMDPSKSASAFQLQVYKMPPDLNRTKINPPQNWRIAGAPGSLNPTYRCGPPVRVSPTSFPDPSGLQSSSSAIASWQVVCNITRARGESPRCCVSFSAFYNESVVPCRTCACGCPDVPATCNATAPALLLPSEALLVPFDNRTAKARAWAEIKHLRVPNPMPCGDYCGVSINWHVYTDYRNGWTARVTLFNWEDSSFPDWFTAVRMGKAYAGFETMYSFNATAMGNNTIFMQGNPGLNYLQGEVAGSDPAADPRVPGKQQSVISFTKKTTPGIDVVAGDGFPTEVFFNGEKCSLPDTIPTSTAYRATAVIGGFWSMAILLAVAAIVLMER</sequence>
<evidence type="ECO:0000256" key="6">
    <source>
        <dbReference type="ARBA" id="ARBA00023180"/>
    </source>
</evidence>
<evidence type="ECO:0000256" key="1">
    <source>
        <dbReference type="ARBA" id="ARBA00004236"/>
    </source>
</evidence>
<evidence type="ECO:0000259" key="9">
    <source>
        <dbReference type="Pfam" id="PF25079"/>
    </source>
</evidence>
<dbReference type="PANTHER" id="PTHR31052:SF3">
    <property type="entry name" value="COBRA-LIKE PROTEIN 7"/>
    <property type="match status" value="1"/>
</dbReference>
<evidence type="ECO:0000256" key="4">
    <source>
        <dbReference type="ARBA" id="ARBA00022729"/>
    </source>
</evidence>
<evidence type="ECO:0000256" key="8">
    <source>
        <dbReference type="SAM" id="SignalP"/>
    </source>
</evidence>
<dbReference type="PANTHER" id="PTHR31052">
    <property type="entry name" value="COBRA-LIKE PROTEIN 7"/>
    <property type="match status" value="1"/>
</dbReference>
<name>A0A1D1XNH5_9ARAE</name>
<organism evidence="10">
    <name type="scientific">Anthurium amnicola</name>
    <dbReference type="NCBI Taxonomy" id="1678845"/>
    <lineage>
        <taxon>Eukaryota</taxon>
        <taxon>Viridiplantae</taxon>
        <taxon>Streptophyta</taxon>
        <taxon>Embryophyta</taxon>
        <taxon>Tracheophyta</taxon>
        <taxon>Spermatophyta</taxon>
        <taxon>Magnoliopsida</taxon>
        <taxon>Liliopsida</taxon>
        <taxon>Araceae</taxon>
        <taxon>Pothoideae</taxon>
        <taxon>Potheae</taxon>
        <taxon>Anthurium</taxon>
    </lineage>
</organism>
<evidence type="ECO:0000256" key="7">
    <source>
        <dbReference type="SAM" id="Phobius"/>
    </source>
</evidence>
<evidence type="ECO:0000256" key="5">
    <source>
        <dbReference type="ARBA" id="ARBA00023136"/>
    </source>
</evidence>
<dbReference type="GO" id="GO:0010215">
    <property type="term" value="P:cellulose microfibril organization"/>
    <property type="evidence" value="ECO:0007669"/>
    <property type="project" value="InterPro"/>
</dbReference>
<dbReference type="InterPro" id="IPR056900">
    <property type="entry name" value="COB_C"/>
</dbReference>
<feature type="chain" id="PRO_5008899586" evidence="8">
    <location>
        <begin position="39"/>
        <end position="674"/>
    </location>
</feature>
<proteinExistence type="inferred from homology"/>
<keyword evidence="7" id="KW-0812">Transmembrane</keyword>
<keyword evidence="3" id="KW-1003">Cell membrane</keyword>
<comment type="subcellular location">
    <subcellularLocation>
        <location evidence="1">Cell membrane</location>
    </subcellularLocation>
</comment>
<evidence type="ECO:0000313" key="10">
    <source>
        <dbReference type="EMBL" id="JAT43929.1"/>
    </source>
</evidence>
<dbReference type="EMBL" id="GDJX01024007">
    <property type="protein sequence ID" value="JAT43929.1"/>
    <property type="molecule type" value="Transcribed_RNA"/>
</dbReference>
<dbReference type="Pfam" id="PF25079">
    <property type="entry name" value="COB_C"/>
    <property type="match status" value="1"/>
</dbReference>
<feature type="transmembrane region" description="Helical" evidence="7">
    <location>
        <begin position="647"/>
        <end position="671"/>
    </location>
</feature>
<accession>A0A1D1XNH5</accession>
<protein>
    <submittedName>
        <fullName evidence="10">COBRA-like protein 7</fullName>
    </submittedName>
</protein>
<comment type="similarity">
    <text evidence="2">Belongs to the COBRA family.</text>
</comment>
<reference evidence="10" key="1">
    <citation type="submission" date="2015-07" db="EMBL/GenBank/DDBJ databases">
        <title>Transcriptome Assembly of Anthurium amnicola.</title>
        <authorList>
            <person name="Suzuki J."/>
        </authorList>
    </citation>
    <scope>NUCLEOTIDE SEQUENCE</scope>
</reference>
<dbReference type="GO" id="GO:0005886">
    <property type="term" value="C:plasma membrane"/>
    <property type="evidence" value="ECO:0007669"/>
    <property type="project" value="UniProtKB-SubCell"/>
</dbReference>
<dbReference type="InterPro" id="IPR006918">
    <property type="entry name" value="COBRA_pln"/>
</dbReference>
<keyword evidence="5 7" id="KW-0472">Membrane</keyword>
<gene>
    <name evidence="10" type="primary">COBL7</name>
    <name evidence="10" type="ORF">g.39045</name>
</gene>
<keyword evidence="7" id="KW-1133">Transmembrane helix</keyword>
<evidence type="ECO:0000256" key="2">
    <source>
        <dbReference type="ARBA" id="ARBA00005507"/>
    </source>
</evidence>
<feature type="signal peptide" evidence="8">
    <location>
        <begin position="1"/>
        <end position="38"/>
    </location>
</feature>
<keyword evidence="6" id="KW-0325">Glycoprotein</keyword>
<dbReference type="Pfam" id="PF04833">
    <property type="entry name" value="COBRA"/>
    <property type="match status" value="1"/>
</dbReference>
<keyword evidence="4 8" id="KW-0732">Signal</keyword>
<feature type="domain" description="COBRA C-terminal" evidence="9">
    <location>
        <begin position="435"/>
        <end position="643"/>
    </location>
</feature>
<dbReference type="AlphaFoldDB" id="A0A1D1XNH5"/>
<evidence type="ECO:0000256" key="3">
    <source>
        <dbReference type="ARBA" id="ARBA00022475"/>
    </source>
</evidence>